<sequence>MAALALGIAVAPALPAAANGEFLQVDVGERTQSAVATVVRGQFSYGLNFSKYEDGRSGAASLTYALPINAPATLRLGPSLGFQDDEDEGSDVTAGLRLVAERYVPTDFGSAYFLGDFSTVNRSWFLLGQLTYAPADIGIELSRGGSKTYHETTLAVQKRLSGGPVSLRLGYKLSSDEVFAGFSINTF</sequence>
<dbReference type="EMBL" id="BMIV01000010">
    <property type="protein sequence ID" value="GGF73964.1"/>
    <property type="molecule type" value="Genomic_DNA"/>
</dbReference>
<evidence type="ECO:0008006" key="4">
    <source>
        <dbReference type="Google" id="ProtNLM"/>
    </source>
</evidence>
<dbReference type="RefSeq" id="WP_188715808.1">
    <property type="nucleotide sequence ID" value="NZ_BMIV01000010.1"/>
</dbReference>
<keyword evidence="3" id="KW-1185">Reference proteome</keyword>
<name>A0ABQ1VKS9_9RHOB</name>
<feature type="signal peptide" evidence="1">
    <location>
        <begin position="1"/>
        <end position="18"/>
    </location>
</feature>
<protein>
    <recommendedName>
        <fullName evidence="4">Outer membrane protein beta-barrel domain-containing protein</fullName>
    </recommendedName>
</protein>
<reference evidence="3" key="1">
    <citation type="journal article" date="2019" name="Int. J. Syst. Evol. Microbiol.">
        <title>The Global Catalogue of Microorganisms (GCM) 10K type strain sequencing project: providing services to taxonomists for standard genome sequencing and annotation.</title>
        <authorList>
            <consortium name="The Broad Institute Genomics Platform"/>
            <consortium name="The Broad Institute Genome Sequencing Center for Infectious Disease"/>
            <person name="Wu L."/>
            <person name="Ma J."/>
        </authorList>
    </citation>
    <scope>NUCLEOTIDE SEQUENCE [LARGE SCALE GENOMIC DNA]</scope>
    <source>
        <strain evidence="3">CGMCC 1.15419</strain>
    </source>
</reference>
<gene>
    <name evidence="2" type="ORF">GCM10011402_28240</name>
</gene>
<evidence type="ECO:0000256" key="1">
    <source>
        <dbReference type="SAM" id="SignalP"/>
    </source>
</evidence>
<feature type="chain" id="PRO_5046536146" description="Outer membrane protein beta-barrel domain-containing protein" evidence="1">
    <location>
        <begin position="19"/>
        <end position="187"/>
    </location>
</feature>
<proteinExistence type="predicted"/>
<organism evidence="2 3">
    <name type="scientific">Paracoccus acridae</name>
    <dbReference type="NCBI Taxonomy" id="1795310"/>
    <lineage>
        <taxon>Bacteria</taxon>
        <taxon>Pseudomonadati</taxon>
        <taxon>Pseudomonadota</taxon>
        <taxon>Alphaproteobacteria</taxon>
        <taxon>Rhodobacterales</taxon>
        <taxon>Paracoccaceae</taxon>
        <taxon>Paracoccus</taxon>
    </lineage>
</organism>
<evidence type="ECO:0000313" key="3">
    <source>
        <dbReference type="Proteomes" id="UP000640509"/>
    </source>
</evidence>
<accession>A0ABQ1VKS9</accession>
<comment type="caution">
    <text evidence="2">The sequence shown here is derived from an EMBL/GenBank/DDBJ whole genome shotgun (WGS) entry which is preliminary data.</text>
</comment>
<keyword evidence="1" id="KW-0732">Signal</keyword>
<evidence type="ECO:0000313" key="2">
    <source>
        <dbReference type="EMBL" id="GGF73964.1"/>
    </source>
</evidence>
<dbReference type="Proteomes" id="UP000640509">
    <property type="component" value="Unassembled WGS sequence"/>
</dbReference>